<dbReference type="EMBL" id="BNCF01000004">
    <property type="protein sequence ID" value="GHE29834.1"/>
    <property type="molecule type" value="Genomic_DNA"/>
</dbReference>
<protein>
    <submittedName>
        <fullName evidence="1">Type II secretion system protein J</fullName>
    </submittedName>
</protein>
<name>A0A918YZ73_9GAMM</name>
<dbReference type="AlphaFoldDB" id="A0A918YZ73"/>
<dbReference type="RefSeq" id="WP_386112735.1">
    <property type="nucleotide sequence ID" value="NZ_BNCF01000004.1"/>
</dbReference>
<gene>
    <name evidence="1" type="primary">xpsJ</name>
    <name evidence="1" type="ORF">GCM10007167_09600</name>
</gene>
<reference evidence="1" key="2">
    <citation type="submission" date="2020-09" db="EMBL/GenBank/DDBJ databases">
        <authorList>
            <person name="Sun Q."/>
            <person name="Kim S."/>
        </authorList>
    </citation>
    <scope>NUCLEOTIDE SEQUENCE</scope>
    <source>
        <strain evidence="1">KCTC 32020</strain>
    </source>
</reference>
<sequence length="212" mass="23067">MRARGFTLIEVLLATALLAAGLALAIATVVAATRTAERGEAIAARNERMRAVETVLRRRLAGARGVPFGFDRESGLPMRFIGEPDRVRFVADLPDYLGRGGPHLHALSAVREGEGVRLELGLSMVLAGTVIEENPPRPPEVLADDLREVRFRYRTLDAEGRLGEWRERWENPDQLPLMVEVTLRDAGGRAWPPLVVALPLATGIAGAGVPLQ</sequence>
<evidence type="ECO:0000313" key="1">
    <source>
        <dbReference type="EMBL" id="GHE29834.1"/>
    </source>
</evidence>
<dbReference type="Pfam" id="PF07963">
    <property type="entry name" value="N_methyl"/>
    <property type="match status" value="1"/>
</dbReference>
<comment type="caution">
    <text evidence="1">The sequence shown here is derived from an EMBL/GenBank/DDBJ whole genome shotgun (WGS) entry which is preliminary data.</text>
</comment>
<proteinExistence type="predicted"/>
<accession>A0A918YZ73</accession>
<dbReference type="InterPro" id="IPR012902">
    <property type="entry name" value="N_methyl_site"/>
</dbReference>
<evidence type="ECO:0000313" key="2">
    <source>
        <dbReference type="Proteomes" id="UP000636453"/>
    </source>
</evidence>
<organism evidence="1 2">
    <name type="scientific">Vulcaniibacterium thermophilum</name>
    <dbReference type="NCBI Taxonomy" id="1169913"/>
    <lineage>
        <taxon>Bacteria</taxon>
        <taxon>Pseudomonadati</taxon>
        <taxon>Pseudomonadota</taxon>
        <taxon>Gammaproteobacteria</taxon>
        <taxon>Lysobacterales</taxon>
        <taxon>Lysobacteraceae</taxon>
        <taxon>Vulcaniibacterium</taxon>
    </lineage>
</organism>
<dbReference type="PROSITE" id="PS00409">
    <property type="entry name" value="PROKAR_NTER_METHYL"/>
    <property type="match status" value="1"/>
</dbReference>
<reference evidence="1" key="1">
    <citation type="journal article" date="2014" name="Int. J. Syst. Evol. Microbiol.">
        <title>Complete genome sequence of Corynebacterium casei LMG S-19264T (=DSM 44701T), isolated from a smear-ripened cheese.</title>
        <authorList>
            <consortium name="US DOE Joint Genome Institute (JGI-PGF)"/>
            <person name="Walter F."/>
            <person name="Albersmeier A."/>
            <person name="Kalinowski J."/>
            <person name="Ruckert C."/>
        </authorList>
    </citation>
    <scope>NUCLEOTIDE SEQUENCE</scope>
    <source>
        <strain evidence="1">KCTC 32020</strain>
    </source>
</reference>
<dbReference type="Proteomes" id="UP000636453">
    <property type="component" value="Unassembled WGS sequence"/>
</dbReference>
<dbReference type="NCBIfam" id="TIGR02532">
    <property type="entry name" value="IV_pilin_GFxxxE"/>
    <property type="match status" value="1"/>
</dbReference>
<keyword evidence="2" id="KW-1185">Reference proteome</keyword>